<dbReference type="SUPFAM" id="SSF56300">
    <property type="entry name" value="Metallo-dependent phosphatases"/>
    <property type="match status" value="1"/>
</dbReference>
<evidence type="ECO:0000259" key="2">
    <source>
        <dbReference type="SMART" id="SM00854"/>
    </source>
</evidence>
<reference evidence="3 4" key="1">
    <citation type="submission" date="2016-08" db="EMBL/GenBank/DDBJ databases">
        <title>Whole genome sequence of Mesorhizobium sp. strain UASWS1009 isolated from industrial sewage.</title>
        <authorList>
            <person name="Crovadore J."/>
            <person name="Calmin G."/>
            <person name="Chablais R."/>
            <person name="Cochard B."/>
            <person name="Lefort F."/>
        </authorList>
    </citation>
    <scope>NUCLEOTIDE SEQUENCE [LARGE SCALE GENOMIC DNA]</scope>
    <source>
        <strain evidence="3 4">UASWS1009</strain>
    </source>
</reference>
<sequence length="414" mass="45031">MKDSFCVAVTGQSLIKTDVSDIRDGRFLEVLDFLEQGDVVFTNFESTILGQYGGWPTKGRYFDYSRPQVLDALQTMGFNTLALANNHAFDLGPAGVLSTLGDVWARGFLHAGIGTDETDAMKPGRQRLGGRDVTLFAIDAGPGPANMYAGNRTAARPARPGVNRLKASRKIGVTDDEFDWLAMLGRQLQMSALELANYAQPDDPMVADDSELNFYGTIFKRATSRGRVIEIDRESADSHLAAIRLAAARGDFVMAYLHHHHWEPGWQEVPHWVQGFARLCIDAGASLFVSHGAPVLQAVELYNGAPLFYGLGNFLFHVPPEETEWSAPEVWQSLVAACHYDSNGNLDSIDLLPVVIGDDNAPRTSSRLVPLTATGDTAREILQGFAARSRAFGTEIAISGTSARIALAAARKFG</sequence>
<evidence type="ECO:0000313" key="4">
    <source>
        <dbReference type="Proteomes" id="UP000094412"/>
    </source>
</evidence>
<feature type="domain" description="Capsule synthesis protein CapA" evidence="2">
    <location>
        <begin position="6"/>
        <end position="318"/>
    </location>
</feature>
<comment type="similarity">
    <text evidence="1">Belongs to the CapA family.</text>
</comment>
<evidence type="ECO:0000256" key="1">
    <source>
        <dbReference type="ARBA" id="ARBA00005662"/>
    </source>
</evidence>
<dbReference type="Pfam" id="PF09587">
    <property type="entry name" value="PGA_cap"/>
    <property type="match status" value="1"/>
</dbReference>
<dbReference type="PANTHER" id="PTHR33393:SF11">
    <property type="entry name" value="POLYGLUTAMINE SYNTHESIS ACCESSORY PROTEIN RV0574C-RELATED"/>
    <property type="match status" value="1"/>
</dbReference>
<dbReference type="STRING" id="1566387.QV13_08285"/>
<name>A0A1C2E114_9HYPH</name>
<accession>A0A1C2E114</accession>
<dbReference type="EMBL" id="MDEO01000029">
    <property type="protein sequence ID" value="OCX20668.1"/>
    <property type="molecule type" value="Genomic_DNA"/>
</dbReference>
<dbReference type="InterPro" id="IPR052169">
    <property type="entry name" value="CW_Biosynth-Accessory"/>
</dbReference>
<dbReference type="InterPro" id="IPR019079">
    <property type="entry name" value="Capsule_synth_CapA"/>
</dbReference>
<dbReference type="Proteomes" id="UP000094412">
    <property type="component" value="Unassembled WGS sequence"/>
</dbReference>
<protein>
    <submittedName>
        <fullName evidence="3">Capsule biosynthesis protein CapA</fullName>
    </submittedName>
</protein>
<keyword evidence="4" id="KW-1185">Reference proteome</keyword>
<dbReference type="AlphaFoldDB" id="A0A1C2E114"/>
<gene>
    <name evidence="3" type="ORF">QV13_08285</name>
</gene>
<organism evidence="3 4">
    <name type="scientific">Mesorhizobium hungaricum</name>
    <dbReference type="NCBI Taxonomy" id="1566387"/>
    <lineage>
        <taxon>Bacteria</taxon>
        <taxon>Pseudomonadati</taxon>
        <taxon>Pseudomonadota</taxon>
        <taxon>Alphaproteobacteria</taxon>
        <taxon>Hyphomicrobiales</taxon>
        <taxon>Phyllobacteriaceae</taxon>
        <taxon>Mesorhizobium</taxon>
    </lineage>
</organism>
<dbReference type="PANTHER" id="PTHR33393">
    <property type="entry name" value="POLYGLUTAMINE SYNTHESIS ACCESSORY PROTEIN RV0574C-RELATED"/>
    <property type="match status" value="1"/>
</dbReference>
<comment type="caution">
    <text evidence="3">The sequence shown here is derived from an EMBL/GenBank/DDBJ whole genome shotgun (WGS) entry which is preliminary data.</text>
</comment>
<dbReference type="RefSeq" id="WP_065997550.1">
    <property type="nucleotide sequence ID" value="NZ_MDEO01000029.1"/>
</dbReference>
<dbReference type="OrthoDB" id="9810718at2"/>
<dbReference type="SMART" id="SM00854">
    <property type="entry name" value="PGA_cap"/>
    <property type="match status" value="1"/>
</dbReference>
<evidence type="ECO:0000313" key="3">
    <source>
        <dbReference type="EMBL" id="OCX20668.1"/>
    </source>
</evidence>
<proteinExistence type="inferred from homology"/>
<dbReference type="InterPro" id="IPR029052">
    <property type="entry name" value="Metallo-depent_PP-like"/>
</dbReference>